<dbReference type="PRINTS" id="PR00039">
    <property type="entry name" value="HTHLYSR"/>
</dbReference>
<dbReference type="InterPro" id="IPR000847">
    <property type="entry name" value="LysR_HTH_N"/>
</dbReference>
<evidence type="ECO:0000256" key="2">
    <source>
        <dbReference type="ARBA" id="ARBA00023015"/>
    </source>
</evidence>
<evidence type="ECO:0000313" key="7">
    <source>
        <dbReference type="Proteomes" id="UP000318126"/>
    </source>
</evidence>
<dbReference type="RefSeq" id="WP_144042517.1">
    <property type="nucleotide sequence ID" value="NZ_BMPL01000050.1"/>
</dbReference>
<dbReference type="PANTHER" id="PTHR30126">
    <property type="entry name" value="HTH-TYPE TRANSCRIPTIONAL REGULATOR"/>
    <property type="match status" value="1"/>
</dbReference>
<dbReference type="GO" id="GO:0003700">
    <property type="term" value="F:DNA-binding transcription factor activity"/>
    <property type="evidence" value="ECO:0007669"/>
    <property type="project" value="InterPro"/>
</dbReference>
<accession>A0A553JH30</accession>
<dbReference type="OrthoDB" id="9803735at2"/>
<keyword evidence="3" id="KW-0238">DNA-binding</keyword>
<keyword evidence="7" id="KW-1185">Reference proteome</keyword>
<dbReference type="SUPFAM" id="SSF53850">
    <property type="entry name" value="Periplasmic binding protein-like II"/>
    <property type="match status" value="1"/>
</dbReference>
<organism evidence="6 7">
    <name type="scientific">Shewanella hanedai</name>
    <name type="common">Alteromonas hanedai</name>
    <dbReference type="NCBI Taxonomy" id="25"/>
    <lineage>
        <taxon>Bacteria</taxon>
        <taxon>Pseudomonadati</taxon>
        <taxon>Pseudomonadota</taxon>
        <taxon>Gammaproteobacteria</taxon>
        <taxon>Alteromonadales</taxon>
        <taxon>Shewanellaceae</taxon>
        <taxon>Shewanella</taxon>
    </lineage>
</organism>
<proteinExistence type="inferred from homology"/>
<dbReference type="Pfam" id="PF00126">
    <property type="entry name" value="HTH_1"/>
    <property type="match status" value="1"/>
</dbReference>
<keyword evidence="4" id="KW-0804">Transcription</keyword>
<evidence type="ECO:0000259" key="5">
    <source>
        <dbReference type="PROSITE" id="PS50931"/>
    </source>
</evidence>
<dbReference type="CDD" id="cd05466">
    <property type="entry name" value="PBP2_LTTR_substrate"/>
    <property type="match status" value="1"/>
</dbReference>
<reference evidence="7" key="1">
    <citation type="submission" date="2019-07" db="EMBL/GenBank/DDBJ databases">
        <title>Shewanella sp. YLB-08 draft genomic sequence.</title>
        <authorList>
            <person name="Yu L."/>
        </authorList>
    </citation>
    <scope>NUCLEOTIDE SEQUENCE [LARGE SCALE GENOMIC DNA]</scope>
    <source>
        <strain evidence="7">JCM 20706</strain>
    </source>
</reference>
<evidence type="ECO:0000313" key="6">
    <source>
        <dbReference type="EMBL" id="TRY11753.1"/>
    </source>
</evidence>
<gene>
    <name evidence="6" type="ORF">FN961_23150</name>
</gene>
<dbReference type="EMBL" id="VKGK01000044">
    <property type="protein sequence ID" value="TRY11753.1"/>
    <property type="molecule type" value="Genomic_DNA"/>
</dbReference>
<dbReference type="SUPFAM" id="SSF46785">
    <property type="entry name" value="Winged helix' DNA-binding domain"/>
    <property type="match status" value="1"/>
</dbReference>
<feature type="domain" description="HTH lysR-type" evidence="5">
    <location>
        <begin position="1"/>
        <end position="58"/>
    </location>
</feature>
<comment type="caution">
    <text evidence="6">The sequence shown here is derived from an EMBL/GenBank/DDBJ whole genome shotgun (WGS) entry which is preliminary data.</text>
</comment>
<dbReference type="InterPro" id="IPR005119">
    <property type="entry name" value="LysR_subst-bd"/>
</dbReference>
<dbReference type="GO" id="GO:0000976">
    <property type="term" value="F:transcription cis-regulatory region binding"/>
    <property type="evidence" value="ECO:0007669"/>
    <property type="project" value="TreeGrafter"/>
</dbReference>
<dbReference type="PANTHER" id="PTHR30126:SF77">
    <property type="entry name" value="TRANSCRIPTIONAL REGULATORY PROTEIN"/>
    <property type="match status" value="1"/>
</dbReference>
<protein>
    <submittedName>
        <fullName evidence="6">LysR family transcriptional regulator</fullName>
    </submittedName>
</protein>
<keyword evidence="2" id="KW-0805">Transcription regulation</keyword>
<dbReference type="Proteomes" id="UP000318126">
    <property type="component" value="Unassembled WGS sequence"/>
</dbReference>
<dbReference type="InterPro" id="IPR036388">
    <property type="entry name" value="WH-like_DNA-bd_sf"/>
</dbReference>
<dbReference type="Gene3D" id="3.40.190.290">
    <property type="match status" value="1"/>
</dbReference>
<dbReference type="FunFam" id="1.10.10.10:FF:000001">
    <property type="entry name" value="LysR family transcriptional regulator"/>
    <property type="match status" value="1"/>
</dbReference>
<dbReference type="PROSITE" id="PS50931">
    <property type="entry name" value="HTH_LYSR"/>
    <property type="match status" value="1"/>
</dbReference>
<name>A0A553JH30_SHEHA</name>
<sequence length="291" mass="32579">MNFKRLETFMWVAVLGNFRLTAEKMNTTQPSISARIIALEEELGVKLFERDNSPVSLTSKGQEILPYVKKIMHMAEQLKEVADENSPLCGLLRLGVSETIVHTWLPTFLNKIHNTFPKLDVEITVDVTTNLREGLLSQSLDLAFLMGPVSDSKIENVDLCEFSLIWVANPKLGMAKMTTSIEQLSQWPVITYARNTRPYEDISNKFRELNIPPPRLFSCSSLSACLRMVTDGIGVSPLPKKMIDAELASGKLEIVNTNWVPNNLHFTASYPKSPYNGLIKKAIELALAVAK</sequence>
<evidence type="ECO:0000256" key="3">
    <source>
        <dbReference type="ARBA" id="ARBA00023125"/>
    </source>
</evidence>
<dbReference type="AlphaFoldDB" id="A0A553JH30"/>
<dbReference type="Pfam" id="PF03466">
    <property type="entry name" value="LysR_substrate"/>
    <property type="match status" value="1"/>
</dbReference>
<dbReference type="InterPro" id="IPR036390">
    <property type="entry name" value="WH_DNA-bd_sf"/>
</dbReference>
<comment type="similarity">
    <text evidence="1">Belongs to the LysR transcriptional regulatory family.</text>
</comment>
<dbReference type="Gene3D" id="1.10.10.10">
    <property type="entry name" value="Winged helix-like DNA-binding domain superfamily/Winged helix DNA-binding domain"/>
    <property type="match status" value="1"/>
</dbReference>
<evidence type="ECO:0000256" key="4">
    <source>
        <dbReference type="ARBA" id="ARBA00023163"/>
    </source>
</evidence>
<evidence type="ECO:0000256" key="1">
    <source>
        <dbReference type="ARBA" id="ARBA00009437"/>
    </source>
</evidence>